<accession>A0A9P4TWV4</accession>
<protein>
    <recommendedName>
        <fullName evidence="16">Proteasome inhibitor PI31 subunit</fullName>
    </recommendedName>
</protein>
<evidence type="ECO:0000313" key="14">
    <source>
        <dbReference type="EMBL" id="KAF2428343.1"/>
    </source>
</evidence>
<dbReference type="PANTHER" id="PTHR13266:SF1">
    <property type="entry name" value="PROTEASOME INHIBITOR PI31 SUBUNIT"/>
    <property type="match status" value="1"/>
</dbReference>
<feature type="compositionally biased region" description="Gly residues" evidence="11">
    <location>
        <begin position="368"/>
        <end position="384"/>
    </location>
</feature>
<feature type="region of interest" description="Disordered" evidence="11">
    <location>
        <begin position="197"/>
        <end position="289"/>
    </location>
</feature>
<evidence type="ECO:0000256" key="7">
    <source>
        <dbReference type="ARBA" id="ARBA00022824"/>
    </source>
</evidence>
<dbReference type="InterPro" id="IPR021625">
    <property type="entry name" value="PI31_Prot_N"/>
</dbReference>
<feature type="compositionally biased region" description="Basic and acidic residues" evidence="11">
    <location>
        <begin position="216"/>
        <end position="243"/>
    </location>
</feature>
<dbReference type="Proteomes" id="UP000800235">
    <property type="component" value="Unassembled WGS sequence"/>
</dbReference>
<keyword evidence="7" id="KW-0256">Endoplasmic reticulum</keyword>
<evidence type="ECO:0008006" key="16">
    <source>
        <dbReference type="Google" id="ProtNLM"/>
    </source>
</evidence>
<comment type="similarity">
    <text evidence="3">Belongs to the proteasome inhibitor PI31 family.</text>
</comment>
<dbReference type="OrthoDB" id="68090at2759"/>
<dbReference type="InterPro" id="IPR013886">
    <property type="entry name" value="PI31_Prot_C"/>
</dbReference>
<evidence type="ECO:0000256" key="8">
    <source>
        <dbReference type="ARBA" id="ARBA00022942"/>
    </source>
</evidence>
<keyword evidence="9" id="KW-0007">Acetylation</keyword>
<feature type="compositionally biased region" description="Low complexity" evidence="11">
    <location>
        <begin position="134"/>
        <end position="154"/>
    </location>
</feature>
<proteinExistence type="inferred from homology"/>
<evidence type="ECO:0000256" key="11">
    <source>
        <dbReference type="SAM" id="MobiDB-lite"/>
    </source>
</evidence>
<evidence type="ECO:0000259" key="13">
    <source>
        <dbReference type="Pfam" id="PF11566"/>
    </source>
</evidence>
<dbReference type="GO" id="GO:0004866">
    <property type="term" value="F:endopeptidase inhibitor activity"/>
    <property type="evidence" value="ECO:0007669"/>
    <property type="project" value="InterPro"/>
</dbReference>
<dbReference type="PANTHER" id="PTHR13266">
    <property type="entry name" value="PROTEASOME INHIBITOR"/>
    <property type="match status" value="1"/>
</dbReference>
<keyword evidence="8" id="KW-0647">Proteasome</keyword>
<feature type="domain" description="PI31 proteasome regulator C-terminal" evidence="12">
    <location>
        <begin position="296"/>
        <end position="363"/>
    </location>
</feature>
<dbReference type="Pfam" id="PF08577">
    <property type="entry name" value="PI31_Prot_C"/>
    <property type="match status" value="1"/>
</dbReference>
<gene>
    <name evidence="14" type="ORF">EJ08DRAFT_651114</name>
</gene>
<comment type="subcellular location">
    <subcellularLocation>
        <location evidence="2">Cytoplasm</location>
    </subcellularLocation>
    <subcellularLocation>
        <location evidence="1">Endoplasmic reticulum</location>
    </subcellularLocation>
</comment>
<feature type="domain" description="PI31 proteasome regulator N-terminal" evidence="13">
    <location>
        <begin position="25"/>
        <end position="197"/>
    </location>
</feature>
<sequence length="400" mass="42251">MAPIAPLSADSLASLMAASLPKDTSPQIKGAYDAIALVVHAGMIAVGFKLKGLGEDHTIEAHSDSSSPQPLPSEWNSSNTYSFRYTHNQSSLEYILKVNRLGNKAVIDGIALGDDKRTSFDVTIKDYISEGNLPSSPFPTSSSSTSTNTTSNSTSEERDDEAKLTIQHIFISPGRLADVGAELKVKIIQKLAPSLTKDGYEESSTNTTTQETDPTSGRRDPYADYPRREPQQPEYDPLRHEPPPARPHPLADPYAGPDRNRPYPPGLEPPGFEDEHEILRGPRGNFGGGGRQPFGIGGDDLYPPGMGPNDGIRPHLGPGGLPRPGGGGGGMHPTFDDPLFGGRGGRGRGGDMQNPEGARYDQVYPGDPRGGPGGFPGAGHRGPGGAPPNPFGGFGGGDFI</sequence>
<feature type="compositionally biased region" description="Gly residues" evidence="11">
    <location>
        <begin position="317"/>
        <end position="331"/>
    </location>
</feature>
<evidence type="ECO:0000256" key="4">
    <source>
        <dbReference type="ARBA" id="ARBA00022481"/>
    </source>
</evidence>
<keyword evidence="4" id="KW-0488">Methylation</keyword>
<evidence type="ECO:0000256" key="1">
    <source>
        <dbReference type="ARBA" id="ARBA00004240"/>
    </source>
</evidence>
<evidence type="ECO:0000256" key="3">
    <source>
        <dbReference type="ARBA" id="ARBA00006405"/>
    </source>
</evidence>
<dbReference type="GO" id="GO:0000502">
    <property type="term" value="C:proteasome complex"/>
    <property type="evidence" value="ECO:0007669"/>
    <property type="project" value="UniProtKB-KW"/>
</dbReference>
<evidence type="ECO:0000256" key="9">
    <source>
        <dbReference type="ARBA" id="ARBA00022990"/>
    </source>
</evidence>
<feature type="compositionally biased region" description="Low complexity" evidence="11">
    <location>
        <begin position="202"/>
        <end position="215"/>
    </location>
</feature>
<keyword evidence="5" id="KW-0963">Cytoplasm</keyword>
<name>A0A9P4TWV4_9PEZI</name>
<evidence type="ECO:0000256" key="5">
    <source>
        <dbReference type="ARBA" id="ARBA00022490"/>
    </source>
</evidence>
<dbReference type="AlphaFoldDB" id="A0A9P4TWV4"/>
<dbReference type="Pfam" id="PF11566">
    <property type="entry name" value="PI31_Prot_N"/>
    <property type="match status" value="1"/>
</dbReference>
<dbReference type="InterPro" id="IPR045128">
    <property type="entry name" value="PI31-like"/>
</dbReference>
<dbReference type="EMBL" id="MU007055">
    <property type="protein sequence ID" value="KAF2428343.1"/>
    <property type="molecule type" value="Genomic_DNA"/>
</dbReference>
<reference evidence="14" key="1">
    <citation type="journal article" date="2020" name="Stud. Mycol.">
        <title>101 Dothideomycetes genomes: a test case for predicting lifestyles and emergence of pathogens.</title>
        <authorList>
            <person name="Haridas S."/>
            <person name="Albert R."/>
            <person name="Binder M."/>
            <person name="Bloem J."/>
            <person name="Labutti K."/>
            <person name="Salamov A."/>
            <person name="Andreopoulos B."/>
            <person name="Baker S."/>
            <person name="Barry K."/>
            <person name="Bills G."/>
            <person name="Bluhm B."/>
            <person name="Cannon C."/>
            <person name="Castanera R."/>
            <person name="Culley D."/>
            <person name="Daum C."/>
            <person name="Ezra D."/>
            <person name="Gonzalez J."/>
            <person name="Henrissat B."/>
            <person name="Kuo A."/>
            <person name="Liang C."/>
            <person name="Lipzen A."/>
            <person name="Lutzoni F."/>
            <person name="Magnuson J."/>
            <person name="Mondo S."/>
            <person name="Nolan M."/>
            <person name="Ohm R."/>
            <person name="Pangilinan J."/>
            <person name="Park H.-J."/>
            <person name="Ramirez L."/>
            <person name="Alfaro M."/>
            <person name="Sun H."/>
            <person name="Tritt A."/>
            <person name="Yoshinaga Y."/>
            <person name="Zwiers L.-H."/>
            <person name="Turgeon B."/>
            <person name="Goodwin S."/>
            <person name="Spatafora J."/>
            <person name="Crous P."/>
            <person name="Grigoriev I."/>
        </authorList>
    </citation>
    <scope>NUCLEOTIDE SEQUENCE</scope>
    <source>
        <strain evidence="14">CBS 130266</strain>
    </source>
</reference>
<keyword evidence="6" id="KW-0597">Phosphoprotein</keyword>
<evidence type="ECO:0000256" key="2">
    <source>
        <dbReference type="ARBA" id="ARBA00004496"/>
    </source>
</evidence>
<evidence type="ECO:0000256" key="10">
    <source>
        <dbReference type="ARBA" id="ARBA00024805"/>
    </source>
</evidence>
<evidence type="ECO:0000313" key="15">
    <source>
        <dbReference type="Proteomes" id="UP000800235"/>
    </source>
</evidence>
<comment type="function">
    <text evidence="10">Plays an important role in control of proteasome function. Inhibits the hydrolysis of protein and peptide substrates by the 20S proteasome. Also inhibits the activation of the proteasome by the proteasome regulatory proteins PA700 and PA28.</text>
</comment>
<organism evidence="14 15">
    <name type="scientific">Tothia fuscella</name>
    <dbReference type="NCBI Taxonomy" id="1048955"/>
    <lineage>
        <taxon>Eukaryota</taxon>
        <taxon>Fungi</taxon>
        <taxon>Dikarya</taxon>
        <taxon>Ascomycota</taxon>
        <taxon>Pezizomycotina</taxon>
        <taxon>Dothideomycetes</taxon>
        <taxon>Pleosporomycetidae</taxon>
        <taxon>Venturiales</taxon>
        <taxon>Cylindrosympodiaceae</taxon>
        <taxon>Tothia</taxon>
    </lineage>
</organism>
<feature type="region of interest" description="Disordered" evidence="11">
    <location>
        <begin position="306"/>
        <end position="400"/>
    </location>
</feature>
<dbReference type="GO" id="GO:0070628">
    <property type="term" value="F:proteasome binding"/>
    <property type="evidence" value="ECO:0007669"/>
    <property type="project" value="InterPro"/>
</dbReference>
<dbReference type="GO" id="GO:0043161">
    <property type="term" value="P:proteasome-mediated ubiquitin-dependent protein catabolic process"/>
    <property type="evidence" value="ECO:0007669"/>
    <property type="project" value="InterPro"/>
</dbReference>
<keyword evidence="15" id="KW-1185">Reference proteome</keyword>
<comment type="caution">
    <text evidence="14">The sequence shown here is derived from an EMBL/GenBank/DDBJ whole genome shotgun (WGS) entry which is preliminary data.</text>
</comment>
<feature type="region of interest" description="Disordered" evidence="11">
    <location>
        <begin position="131"/>
        <end position="161"/>
    </location>
</feature>
<dbReference type="GO" id="GO:0005783">
    <property type="term" value="C:endoplasmic reticulum"/>
    <property type="evidence" value="ECO:0007669"/>
    <property type="project" value="UniProtKB-SubCell"/>
</dbReference>
<evidence type="ECO:0000259" key="12">
    <source>
        <dbReference type="Pfam" id="PF08577"/>
    </source>
</evidence>
<evidence type="ECO:0000256" key="6">
    <source>
        <dbReference type="ARBA" id="ARBA00022553"/>
    </source>
</evidence>
<dbReference type="Gene3D" id="3.40.1000.30">
    <property type="match status" value="1"/>
</dbReference>